<keyword evidence="1" id="KW-1133">Transmembrane helix</keyword>
<sequence length="157" mass="18424">MKTFCLILLFLGLAVTGIEVLNDFTKTKIFFASFNPQKYYHRDVLVVNEKIPPMSSSSNKTSWIFYGYCKSDKLKSGITISKSIVENQNTSEIPIWRISSVKNKIMYRRKDNIVNNPFSYEMRDYWMTPIFILSIIPSLFGLINIRRKERKQTMTKI</sequence>
<accession>A0A6J4GZG8</accession>
<evidence type="ECO:0000313" key="3">
    <source>
        <dbReference type="Proteomes" id="UP000479938"/>
    </source>
</evidence>
<feature type="transmembrane region" description="Helical" evidence="1">
    <location>
        <begin position="125"/>
        <end position="145"/>
    </location>
</feature>
<keyword evidence="1" id="KW-0812">Transmembrane</keyword>
<reference evidence="2 3" key="1">
    <citation type="submission" date="2020-02" db="EMBL/GenBank/DDBJ databases">
        <authorList>
            <person name="Criscuolo A."/>
        </authorList>
    </citation>
    <scope>NUCLEOTIDE SEQUENCE [LARGE SCALE GENOMIC DNA]</scope>
    <source>
        <strain evidence="2">CIP105534</strain>
    </source>
</reference>
<evidence type="ECO:0000313" key="2">
    <source>
        <dbReference type="EMBL" id="CAA9203606.1"/>
    </source>
</evidence>
<proteinExistence type="predicted"/>
<evidence type="ECO:0000256" key="1">
    <source>
        <dbReference type="SAM" id="Phobius"/>
    </source>
</evidence>
<organism evidence="2 3">
    <name type="scientific">Flavobacterium bizetiae</name>
    <dbReference type="NCBI Taxonomy" id="2704140"/>
    <lineage>
        <taxon>Bacteria</taxon>
        <taxon>Pseudomonadati</taxon>
        <taxon>Bacteroidota</taxon>
        <taxon>Flavobacteriia</taxon>
        <taxon>Flavobacteriales</taxon>
        <taxon>Flavobacteriaceae</taxon>
        <taxon>Flavobacterium</taxon>
    </lineage>
</organism>
<dbReference type="Proteomes" id="UP000479938">
    <property type="component" value="Unassembled WGS sequence"/>
</dbReference>
<dbReference type="AlphaFoldDB" id="A0A6J4GZG8"/>
<keyword evidence="1" id="KW-0472">Membrane</keyword>
<name>A0A6J4GZG8_9FLAO</name>
<gene>
    <name evidence="2" type="ORF">FLA105534_04786</name>
</gene>
<dbReference type="RefSeq" id="WP_173973239.1">
    <property type="nucleotide sequence ID" value="NZ_CADCSU010000204.1"/>
</dbReference>
<dbReference type="EMBL" id="CADCSU010000204">
    <property type="protein sequence ID" value="CAA9203606.1"/>
    <property type="molecule type" value="Genomic_DNA"/>
</dbReference>
<keyword evidence="3" id="KW-1185">Reference proteome</keyword>
<protein>
    <submittedName>
        <fullName evidence="2">Uncharacterized protein</fullName>
    </submittedName>
</protein>